<keyword evidence="9 16" id="KW-0472">Membrane</keyword>
<dbReference type="PIRSF" id="PIRSF037090">
    <property type="entry name" value="Iontro_Glu-like_rcpt_pln"/>
    <property type="match status" value="1"/>
</dbReference>
<dbReference type="InterPro" id="IPR001320">
    <property type="entry name" value="Iontro_rcpt_C"/>
</dbReference>
<sequence>DNSSQHQGITNFHVGVVLDMDSAIGKVGWNCIQIALSDFYSAHSDYRTKLFFHLRDSQGDNVQAALAVLDLLQNVEVQAILGPQKSSQADFVIDLGDKARVPVISFSTTSSSLSSRSPYFVQAAQSDSSQVMAIKAIIQVFKWREIVTISENSDYGNGLSTYLIHALQEEQVKVPYKSVISLTATDDQIRLELYKLMNMHNRVFIVHMSNTLGSRLFLMAKEMEMMSDGYVWIVTDGIMNPLDSMDDTVIASMQGVLGVKPYIPMSQKLDSFTDRWKRKFHQDLIIYGLWAYDAVCTLATAAERVGATESPVQNEGTSNNLTDLTSIKTSKSGLTLLDAILNTRIEGLSGDFYFVNGKLQTSTYQILNVIEKGETEIGFWSTELGISKELSLSGDKTYMNSVTNLSSIKWPGGSLTIPKGWLFPARGKKLRIGVPVKGGFNQIVKVERDTATNKTKVTGYAIDVFNLVMASLPYSVPYEFEPFMDPNGSSAGSNYELIEQVYLQRYDAVVGDTIITANRSLIVDFTLPYTEGGVAMMVLNKHANKKSAWIFLQPLTKDLWLTTGAFFILTGFVIWVLEHRINKAFRGPPSQHVGMIFWFPLSTLVFAHRERIVSNMARLVVIIWIFVVLILNSSYTASLSSILTVQRYEATVSSMQQLKEKGDCVGFQKGSFMPDLLKDMNFNESKFKTFSSPEEMNEALQKGSQNGGITAFFSVVPFIKILTTKYCNQYTMVGPINKTEGYGFGFPRGSPLVADVSRAILKILETDKIKELDSILFGLQKSCSEPEHKVISHSLNFNSFRGLFTITGTVSGFVFIVFLIMFIFKNKQVWATTSSNNALSQKIKTLLKQFDEKDTSSYPFSSRTHTEREGSVEVRVVDASPSFTNGSIYTDGSRSPFERITSFHLDDFLMSAVALEELDDIRLSE</sequence>
<dbReference type="CDD" id="cd13686">
    <property type="entry name" value="GluR_Plant"/>
    <property type="match status" value="1"/>
</dbReference>
<keyword evidence="10" id="KW-0675">Receptor</keyword>
<dbReference type="FunFam" id="3.40.50.2300:FF:000081">
    <property type="entry name" value="Glutamate receptor"/>
    <property type="match status" value="1"/>
</dbReference>
<evidence type="ECO:0000256" key="4">
    <source>
        <dbReference type="ARBA" id="ARBA00022448"/>
    </source>
</evidence>
<keyword evidence="13" id="KW-0407">Ion channel</keyword>
<keyword evidence="6" id="KW-0732">Signal</keyword>
<dbReference type="OrthoDB" id="5984008at2759"/>
<dbReference type="PANTHER" id="PTHR34836:SF1">
    <property type="entry name" value="OS09G0428600 PROTEIN"/>
    <property type="match status" value="1"/>
</dbReference>
<reference evidence="18 19" key="1">
    <citation type="submission" date="2017-09" db="EMBL/GenBank/DDBJ databases">
        <title>WGS assembly of Aquilegia coerulea Goldsmith.</title>
        <authorList>
            <person name="Hodges S."/>
            <person name="Kramer E."/>
            <person name="Nordborg M."/>
            <person name="Tomkins J."/>
            <person name="Borevitz J."/>
            <person name="Derieg N."/>
            <person name="Yan J."/>
            <person name="Mihaltcheva S."/>
            <person name="Hayes R.D."/>
            <person name="Rokhsar D."/>
        </authorList>
    </citation>
    <scope>NUCLEOTIDE SEQUENCE [LARGE SCALE GENOMIC DNA]</scope>
    <source>
        <strain evidence="19">cv. Goldsmith</strain>
    </source>
</reference>
<dbReference type="Pfam" id="PF00060">
    <property type="entry name" value="Lig_chan"/>
    <property type="match status" value="1"/>
</dbReference>
<dbReference type="Gene3D" id="1.10.287.70">
    <property type="match status" value="1"/>
</dbReference>
<dbReference type="PANTHER" id="PTHR34836">
    <property type="entry name" value="OS06G0188250 PROTEIN"/>
    <property type="match status" value="1"/>
</dbReference>
<evidence type="ECO:0000256" key="10">
    <source>
        <dbReference type="ARBA" id="ARBA00023170"/>
    </source>
</evidence>
<keyword evidence="11" id="KW-0325">Glycoprotein</keyword>
<dbReference type="CDD" id="cd19990">
    <property type="entry name" value="PBP1_GABAb_receptor_plant"/>
    <property type="match status" value="1"/>
</dbReference>
<keyword evidence="8" id="KW-0406">Ion transport</keyword>
<keyword evidence="15" id="KW-1015">Disulfide bond</keyword>
<dbReference type="FunFam" id="3.40.190.10:FF:000103">
    <property type="entry name" value="Glutamate receptor"/>
    <property type="match status" value="1"/>
</dbReference>
<evidence type="ECO:0000313" key="18">
    <source>
        <dbReference type="EMBL" id="PIA28570.1"/>
    </source>
</evidence>
<dbReference type="Gene3D" id="3.40.190.10">
    <property type="entry name" value="Periplasmic binding protein-like II"/>
    <property type="match status" value="1"/>
</dbReference>
<dbReference type="Proteomes" id="UP000230069">
    <property type="component" value="Unassembled WGS sequence"/>
</dbReference>
<evidence type="ECO:0000256" key="14">
    <source>
        <dbReference type="ARBA" id="ARBA00049638"/>
    </source>
</evidence>
<dbReference type="GO" id="GO:0015276">
    <property type="term" value="F:ligand-gated monoatomic ion channel activity"/>
    <property type="evidence" value="ECO:0007669"/>
    <property type="project" value="InterPro"/>
</dbReference>
<evidence type="ECO:0000256" key="5">
    <source>
        <dbReference type="ARBA" id="ARBA00022692"/>
    </source>
</evidence>
<evidence type="ECO:0000256" key="2">
    <source>
        <dbReference type="ARBA" id="ARBA00008685"/>
    </source>
</evidence>
<evidence type="ECO:0000256" key="13">
    <source>
        <dbReference type="ARBA" id="ARBA00023303"/>
    </source>
</evidence>
<dbReference type="Pfam" id="PF10613">
    <property type="entry name" value="Lig_chan-Glu_bd"/>
    <property type="match status" value="1"/>
</dbReference>
<feature type="transmembrane region" description="Helical" evidence="16">
    <location>
        <begin position="802"/>
        <end position="824"/>
    </location>
</feature>
<evidence type="ECO:0000256" key="16">
    <source>
        <dbReference type="SAM" id="Phobius"/>
    </source>
</evidence>
<dbReference type="SMART" id="SM00079">
    <property type="entry name" value="PBPe"/>
    <property type="match status" value="1"/>
</dbReference>
<evidence type="ECO:0000256" key="1">
    <source>
        <dbReference type="ARBA" id="ARBA00004141"/>
    </source>
</evidence>
<dbReference type="Pfam" id="PF01094">
    <property type="entry name" value="ANF_receptor"/>
    <property type="match status" value="1"/>
</dbReference>
<name>A0A2G5CBD6_AQUCA</name>
<dbReference type="InParanoid" id="A0A2G5CBD6"/>
<evidence type="ECO:0000256" key="7">
    <source>
        <dbReference type="ARBA" id="ARBA00022989"/>
    </source>
</evidence>
<keyword evidence="7 16" id="KW-1133">Transmembrane helix</keyword>
<dbReference type="EMBL" id="KZ305085">
    <property type="protein sequence ID" value="PIA28570.1"/>
    <property type="molecule type" value="Genomic_DNA"/>
</dbReference>
<evidence type="ECO:0000259" key="17">
    <source>
        <dbReference type="SMART" id="SM00079"/>
    </source>
</evidence>
<dbReference type="SUPFAM" id="SSF53850">
    <property type="entry name" value="Periplasmic binding protein-like II"/>
    <property type="match status" value="1"/>
</dbReference>
<dbReference type="STRING" id="218851.A0A2G5CBD6"/>
<gene>
    <name evidence="18" type="ORF">AQUCO_06800019v1</name>
</gene>
<feature type="non-terminal residue" evidence="18">
    <location>
        <position position="1"/>
    </location>
</feature>
<feature type="transmembrane region" description="Helical" evidence="16">
    <location>
        <begin position="559"/>
        <end position="577"/>
    </location>
</feature>
<evidence type="ECO:0000256" key="6">
    <source>
        <dbReference type="ARBA" id="ARBA00022729"/>
    </source>
</evidence>
<protein>
    <recommendedName>
        <fullName evidence="17">Ionotropic glutamate receptor C-terminal domain-containing protein</fullName>
    </recommendedName>
</protein>
<comment type="similarity">
    <text evidence="2">Belongs to the glutamate-gated ion channel (TC 1.A.10.1) family.</text>
</comment>
<evidence type="ECO:0000256" key="9">
    <source>
        <dbReference type="ARBA" id="ARBA00023136"/>
    </source>
</evidence>
<dbReference type="InterPro" id="IPR001828">
    <property type="entry name" value="ANF_lig-bd_rcpt"/>
</dbReference>
<evidence type="ECO:0000256" key="11">
    <source>
        <dbReference type="ARBA" id="ARBA00023180"/>
    </source>
</evidence>
<organism evidence="18 19">
    <name type="scientific">Aquilegia coerulea</name>
    <name type="common">Rocky mountain columbine</name>
    <dbReference type="NCBI Taxonomy" id="218851"/>
    <lineage>
        <taxon>Eukaryota</taxon>
        <taxon>Viridiplantae</taxon>
        <taxon>Streptophyta</taxon>
        <taxon>Embryophyta</taxon>
        <taxon>Tracheophyta</taxon>
        <taxon>Spermatophyta</taxon>
        <taxon>Magnoliopsida</taxon>
        <taxon>Ranunculales</taxon>
        <taxon>Ranunculaceae</taxon>
        <taxon>Thalictroideae</taxon>
        <taxon>Aquilegia</taxon>
    </lineage>
</organism>
<evidence type="ECO:0000256" key="3">
    <source>
        <dbReference type="ARBA" id="ARBA00011095"/>
    </source>
</evidence>
<dbReference type="InterPro" id="IPR019594">
    <property type="entry name" value="Glu/Gly-bd"/>
</dbReference>
<dbReference type="InterPro" id="IPR028082">
    <property type="entry name" value="Peripla_BP_I"/>
</dbReference>
<keyword evidence="12" id="KW-1071">Ligand-gated ion channel</keyword>
<dbReference type="InterPro" id="IPR015683">
    <property type="entry name" value="Ionotropic_Glu_rcpt"/>
</dbReference>
<accession>A0A2G5CBD6</accession>
<dbReference type="AlphaFoldDB" id="A0A2G5CBD6"/>
<comment type="subunit">
    <text evidence="3">May form heteromers.</text>
</comment>
<dbReference type="Gene3D" id="3.40.50.2300">
    <property type="match status" value="2"/>
</dbReference>
<keyword evidence="4" id="KW-0813">Transport</keyword>
<keyword evidence="19" id="KW-1185">Reference proteome</keyword>
<evidence type="ECO:0000256" key="12">
    <source>
        <dbReference type="ARBA" id="ARBA00023286"/>
    </source>
</evidence>
<proteinExistence type="inferred from homology"/>
<comment type="subcellular location">
    <subcellularLocation>
        <location evidence="1">Membrane</location>
        <topology evidence="1">Multi-pass membrane protein</topology>
    </subcellularLocation>
</comment>
<evidence type="ECO:0000313" key="19">
    <source>
        <dbReference type="Proteomes" id="UP000230069"/>
    </source>
</evidence>
<dbReference type="GO" id="GO:0016020">
    <property type="term" value="C:membrane"/>
    <property type="evidence" value="ECO:0007669"/>
    <property type="project" value="UniProtKB-SubCell"/>
</dbReference>
<comment type="function">
    <text evidence="14">Glutamate-gated receptor that probably acts as a non-selective cation channel. May be involved in light-signal transduction and calcium homeostasis via the regulation of calcium influx into cells.</text>
</comment>
<dbReference type="InterPro" id="IPR017103">
    <property type="entry name" value="Iontropic_Glu_rcpt_pln"/>
</dbReference>
<keyword evidence="5 16" id="KW-0812">Transmembrane</keyword>
<evidence type="ECO:0000256" key="15">
    <source>
        <dbReference type="PIRSR" id="PIRSR037090-50"/>
    </source>
</evidence>
<evidence type="ECO:0000256" key="8">
    <source>
        <dbReference type="ARBA" id="ARBA00023065"/>
    </source>
</evidence>
<feature type="transmembrane region" description="Helical" evidence="16">
    <location>
        <begin position="619"/>
        <end position="637"/>
    </location>
</feature>
<feature type="domain" description="Ionotropic glutamate receptor C-terminal" evidence="17">
    <location>
        <begin position="429"/>
        <end position="778"/>
    </location>
</feature>
<dbReference type="InterPro" id="IPR044440">
    <property type="entry name" value="GABAb_receptor_plant_PBP1"/>
</dbReference>
<feature type="disulfide bond" evidence="15">
    <location>
        <begin position="727"/>
        <end position="783"/>
    </location>
</feature>
<dbReference type="SUPFAM" id="SSF53822">
    <property type="entry name" value="Periplasmic binding protein-like I"/>
    <property type="match status" value="1"/>
</dbReference>
<dbReference type="FunFam" id="1.10.287.70:FF:000037">
    <property type="entry name" value="Glutamate receptor"/>
    <property type="match status" value="1"/>
</dbReference>